<keyword evidence="3 10" id="KW-0812">Transmembrane</keyword>
<evidence type="ECO:0000256" key="1">
    <source>
        <dbReference type="ARBA" id="ARBA00004127"/>
    </source>
</evidence>
<keyword evidence="2 10" id="KW-0808">Transferase</keyword>
<name>A0A814RC33_9BILA</name>
<sequence length="380" mass="43621">MVRKWEIIESKNRFYCDGRCLTGRNIGVFILALVLIIVTSGLFFAFDCPYLANRLHPAIPVFAAIIFLTVICFIFRTACSDPGILPRGTSDEILYLERSNVSNSPQSVALPGRTIEVQMSSGHVIQLKFCSTCKIFRPPRVSHCSLCDACIANFDHHCPWVGNCVGLRNYRYFYLFLFSLSILCAYIFAFNITHVVLQQSILSKYQLIGIIFIHQNCDITRRRAQEKPSFIDAIRDTPATVVEAIICFFSIWSIVGLWGYHTYLICRSITTNEDIKNTWNASRPGMTMKNPYSKGHSCLNYFSILCGPLPPSFLNLRAIVKPDDHINMTRNAMMNTNNAQDLIRYQHEENRRTNNNRVYTTMTHPYSERKQNSYPPRDYV</sequence>
<dbReference type="GO" id="GO:0005783">
    <property type="term" value="C:endoplasmic reticulum"/>
    <property type="evidence" value="ECO:0007669"/>
    <property type="project" value="TreeGrafter"/>
</dbReference>
<dbReference type="Proteomes" id="UP000663882">
    <property type="component" value="Unassembled WGS sequence"/>
</dbReference>
<dbReference type="OrthoDB" id="4096362at2759"/>
<feature type="transmembrane region" description="Helical" evidence="10">
    <location>
        <begin position="172"/>
        <end position="197"/>
    </location>
</feature>
<organism evidence="14 15">
    <name type="scientific">Rotaria sordida</name>
    <dbReference type="NCBI Taxonomy" id="392033"/>
    <lineage>
        <taxon>Eukaryota</taxon>
        <taxon>Metazoa</taxon>
        <taxon>Spiralia</taxon>
        <taxon>Gnathifera</taxon>
        <taxon>Rotifera</taxon>
        <taxon>Eurotatoria</taxon>
        <taxon>Bdelloidea</taxon>
        <taxon>Philodinida</taxon>
        <taxon>Philodinidae</taxon>
        <taxon>Rotaria</taxon>
    </lineage>
</organism>
<evidence type="ECO:0000313" key="13">
    <source>
        <dbReference type="EMBL" id="CAF1091459.1"/>
    </source>
</evidence>
<evidence type="ECO:0000256" key="8">
    <source>
        <dbReference type="ARBA" id="ARBA00023315"/>
    </source>
</evidence>
<gene>
    <name evidence="13" type="ORF">RFH988_LOCUS18823</name>
    <name evidence="14" type="ORF">SEV965_LOCUS17462</name>
</gene>
<dbReference type="InterPro" id="IPR039859">
    <property type="entry name" value="PFA4/ZDH16/20/ERF2-like"/>
</dbReference>
<dbReference type="EMBL" id="CAJNOO010001077">
    <property type="protein sequence ID" value="CAF1091459.1"/>
    <property type="molecule type" value="Genomic_DNA"/>
</dbReference>
<evidence type="ECO:0000313" key="15">
    <source>
        <dbReference type="Proteomes" id="UP000663889"/>
    </source>
</evidence>
<feature type="transmembrane region" description="Helical" evidence="10">
    <location>
        <begin position="239"/>
        <end position="260"/>
    </location>
</feature>
<feature type="transmembrane region" description="Helical" evidence="10">
    <location>
        <begin position="21"/>
        <end position="46"/>
    </location>
</feature>
<keyword evidence="5 10" id="KW-0472">Membrane</keyword>
<evidence type="ECO:0000259" key="12">
    <source>
        <dbReference type="Pfam" id="PF01529"/>
    </source>
</evidence>
<evidence type="ECO:0000313" key="14">
    <source>
        <dbReference type="EMBL" id="CAF1131874.1"/>
    </source>
</evidence>
<feature type="transmembrane region" description="Helical" evidence="10">
    <location>
        <begin position="58"/>
        <end position="79"/>
    </location>
</feature>
<protein>
    <recommendedName>
        <fullName evidence="10">Palmitoyltransferase</fullName>
        <ecNumber evidence="10">2.3.1.225</ecNumber>
    </recommendedName>
</protein>
<evidence type="ECO:0000256" key="3">
    <source>
        <dbReference type="ARBA" id="ARBA00022692"/>
    </source>
</evidence>
<dbReference type="PROSITE" id="PS50216">
    <property type="entry name" value="DHHC"/>
    <property type="match status" value="1"/>
</dbReference>
<dbReference type="AlphaFoldDB" id="A0A814RC33"/>
<comment type="domain">
    <text evidence="10">The DHHC domain is required for palmitoyltransferase activity.</text>
</comment>
<feature type="domain" description="Palmitoyltransferase DHHC" evidence="12">
    <location>
        <begin position="125"/>
        <end position="277"/>
    </location>
</feature>
<reference evidence="14" key="1">
    <citation type="submission" date="2021-02" db="EMBL/GenBank/DDBJ databases">
        <authorList>
            <person name="Nowell W R."/>
        </authorList>
    </citation>
    <scope>NUCLEOTIDE SEQUENCE</scope>
</reference>
<evidence type="ECO:0000256" key="4">
    <source>
        <dbReference type="ARBA" id="ARBA00022989"/>
    </source>
</evidence>
<comment type="catalytic activity">
    <reaction evidence="9 10">
        <text>L-cysteinyl-[protein] + hexadecanoyl-CoA = S-hexadecanoyl-L-cysteinyl-[protein] + CoA</text>
        <dbReference type="Rhea" id="RHEA:36683"/>
        <dbReference type="Rhea" id="RHEA-COMP:10131"/>
        <dbReference type="Rhea" id="RHEA-COMP:11032"/>
        <dbReference type="ChEBI" id="CHEBI:29950"/>
        <dbReference type="ChEBI" id="CHEBI:57287"/>
        <dbReference type="ChEBI" id="CHEBI:57379"/>
        <dbReference type="ChEBI" id="CHEBI:74151"/>
        <dbReference type="EC" id="2.3.1.225"/>
    </reaction>
</comment>
<dbReference type="PANTHER" id="PTHR22883:SF43">
    <property type="entry name" value="PALMITOYLTRANSFERASE APP"/>
    <property type="match status" value="1"/>
</dbReference>
<dbReference type="GO" id="GO:0005794">
    <property type="term" value="C:Golgi apparatus"/>
    <property type="evidence" value="ECO:0007669"/>
    <property type="project" value="TreeGrafter"/>
</dbReference>
<dbReference type="PANTHER" id="PTHR22883">
    <property type="entry name" value="ZINC FINGER DHHC DOMAIN CONTAINING PROTEIN"/>
    <property type="match status" value="1"/>
</dbReference>
<keyword evidence="8 10" id="KW-0012">Acyltransferase</keyword>
<dbReference type="GO" id="GO:0006612">
    <property type="term" value="P:protein targeting to membrane"/>
    <property type="evidence" value="ECO:0007669"/>
    <property type="project" value="TreeGrafter"/>
</dbReference>
<dbReference type="Proteomes" id="UP000663889">
    <property type="component" value="Unassembled WGS sequence"/>
</dbReference>
<comment type="subcellular location">
    <subcellularLocation>
        <location evidence="1">Endomembrane system</location>
        <topology evidence="1">Multi-pass membrane protein</topology>
    </subcellularLocation>
</comment>
<comment type="similarity">
    <text evidence="10">Belongs to the DHHC palmitoyltransferase family.</text>
</comment>
<dbReference type="InterPro" id="IPR001594">
    <property type="entry name" value="Palmitoyltrfase_DHHC"/>
</dbReference>
<keyword evidence="7" id="KW-0449">Lipoprotein</keyword>
<keyword evidence="6" id="KW-0564">Palmitate</keyword>
<evidence type="ECO:0000256" key="5">
    <source>
        <dbReference type="ARBA" id="ARBA00023136"/>
    </source>
</evidence>
<keyword evidence="4 10" id="KW-1133">Transmembrane helix</keyword>
<evidence type="ECO:0000256" key="9">
    <source>
        <dbReference type="ARBA" id="ARBA00048048"/>
    </source>
</evidence>
<dbReference type="EC" id="2.3.1.225" evidence="10"/>
<evidence type="ECO:0000256" key="7">
    <source>
        <dbReference type="ARBA" id="ARBA00023288"/>
    </source>
</evidence>
<proteinExistence type="inferred from homology"/>
<evidence type="ECO:0000256" key="11">
    <source>
        <dbReference type="SAM" id="MobiDB-lite"/>
    </source>
</evidence>
<dbReference type="GO" id="GO:0019706">
    <property type="term" value="F:protein-cysteine S-palmitoyltransferase activity"/>
    <property type="evidence" value="ECO:0007669"/>
    <property type="project" value="UniProtKB-EC"/>
</dbReference>
<evidence type="ECO:0000256" key="2">
    <source>
        <dbReference type="ARBA" id="ARBA00022679"/>
    </source>
</evidence>
<dbReference type="EMBL" id="CAJNOU010001003">
    <property type="protein sequence ID" value="CAF1131874.1"/>
    <property type="molecule type" value="Genomic_DNA"/>
</dbReference>
<accession>A0A814RC33</accession>
<comment type="caution">
    <text evidence="14">The sequence shown here is derived from an EMBL/GenBank/DDBJ whole genome shotgun (WGS) entry which is preliminary data.</text>
</comment>
<evidence type="ECO:0000256" key="10">
    <source>
        <dbReference type="RuleBase" id="RU079119"/>
    </source>
</evidence>
<feature type="region of interest" description="Disordered" evidence="11">
    <location>
        <begin position="361"/>
        <end position="380"/>
    </location>
</feature>
<evidence type="ECO:0000256" key="6">
    <source>
        <dbReference type="ARBA" id="ARBA00023139"/>
    </source>
</evidence>
<dbReference type="Pfam" id="PF01529">
    <property type="entry name" value="DHHC"/>
    <property type="match status" value="1"/>
</dbReference>